<evidence type="ECO:0000256" key="3">
    <source>
        <dbReference type="SAM" id="Phobius"/>
    </source>
</evidence>
<organism evidence="4 5">
    <name type="scientific">Saccharata proteae CBS 121410</name>
    <dbReference type="NCBI Taxonomy" id="1314787"/>
    <lineage>
        <taxon>Eukaryota</taxon>
        <taxon>Fungi</taxon>
        <taxon>Dikarya</taxon>
        <taxon>Ascomycota</taxon>
        <taxon>Pezizomycotina</taxon>
        <taxon>Dothideomycetes</taxon>
        <taxon>Dothideomycetes incertae sedis</taxon>
        <taxon>Botryosphaeriales</taxon>
        <taxon>Saccharataceae</taxon>
        <taxon>Saccharata</taxon>
    </lineage>
</organism>
<proteinExistence type="predicted"/>
<evidence type="ECO:0000256" key="1">
    <source>
        <dbReference type="ARBA" id="ARBA00023242"/>
    </source>
</evidence>
<keyword evidence="3" id="KW-0812">Transmembrane</keyword>
<evidence type="ECO:0000313" key="4">
    <source>
        <dbReference type="EMBL" id="KAF2091888.1"/>
    </source>
</evidence>
<name>A0A9P4LZX7_9PEZI</name>
<feature type="compositionally biased region" description="Polar residues" evidence="2">
    <location>
        <begin position="619"/>
        <end position="647"/>
    </location>
</feature>
<dbReference type="GO" id="GO:0008270">
    <property type="term" value="F:zinc ion binding"/>
    <property type="evidence" value="ECO:0007669"/>
    <property type="project" value="InterPro"/>
</dbReference>
<feature type="region of interest" description="Disordered" evidence="2">
    <location>
        <begin position="464"/>
        <end position="493"/>
    </location>
</feature>
<dbReference type="OrthoDB" id="3794485at2759"/>
<keyword evidence="1" id="KW-0539">Nucleus</keyword>
<feature type="region of interest" description="Disordered" evidence="2">
    <location>
        <begin position="112"/>
        <end position="137"/>
    </location>
</feature>
<feature type="transmembrane region" description="Helical" evidence="3">
    <location>
        <begin position="669"/>
        <end position="691"/>
    </location>
</feature>
<evidence type="ECO:0000256" key="2">
    <source>
        <dbReference type="SAM" id="MobiDB-lite"/>
    </source>
</evidence>
<dbReference type="InterPro" id="IPR001138">
    <property type="entry name" value="Zn2Cys6_DnaBD"/>
</dbReference>
<accession>A0A9P4LZX7</accession>
<feature type="compositionally biased region" description="Basic residues" evidence="2">
    <location>
        <begin position="205"/>
        <end position="215"/>
    </location>
</feature>
<dbReference type="CDD" id="cd00067">
    <property type="entry name" value="GAL4"/>
    <property type="match status" value="1"/>
</dbReference>
<evidence type="ECO:0000313" key="5">
    <source>
        <dbReference type="Proteomes" id="UP000799776"/>
    </source>
</evidence>
<feature type="region of interest" description="Disordered" evidence="2">
    <location>
        <begin position="193"/>
        <end position="218"/>
    </location>
</feature>
<keyword evidence="3" id="KW-1133">Transmembrane helix</keyword>
<feature type="region of interest" description="Disordered" evidence="2">
    <location>
        <begin position="541"/>
        <end position="586"/>
    </location>
</feature>
<dbReference type="AlphaFoldDB" id="A0A9P4LZX7"/>
<feature type="compositionally biased region" description="Low complexity" evidence="2">
    <location>
        <begin position="118"/>
        <end position="133"/>
    </location>
</feature>
<dbReference type="GO" id="GO:0000981">
    <property type="term" value="F:DNA-binding transcription factor activity, RNA polymerase II-specific"/>
    <property type="evidence" value="ECO:0007669"/>
    <property type="project" value="InterPro"/>
</dbReference>
<feature type="region of interest" description="Disordered" evidence="2">
    <location>
        <begin position="619"/>
        <end position="653"/>
    </location>
</feature>
<comment type="caution">
    <text evidence="4">The sequence shown here is derived from an EMBL/GenBank/DDBJ whole genome shotgun (WGS) entry which is preliminary data.</text>
</comment>
<reference evidence="4" key="1">
    <citation type="journal article" date="2020" name="Stud. Mycol.">
        <title>101 Dothideomycetes genomes: a test case for predicting lifestyles and emergence of pathogens.</title>
        <authorList>
            <person name="Haridas S."/>
            <person name="Albert R."/>
            <person name="Binder M."/>
            <person name="Bloem J."/>
            <person name="Labutti K."/>
            <person name="Salamov A."/>
            <person name="Andreopoulos B."/>
            <person name="Baker S."/>
            <person name="Barry K."/>
            <person name="Bills G."/>
            <person name="Bluhm B."/>
            <person name="Cannon C."/>
            <person name="Castanera R."/>
            <person name="Culley D."/>
            <person name="Daum C."/>
            <person name="Ezra D."/>
            <person name="Gonzalez J."/>
            <person name="Henrissat B."/>
            <person name="Kuo A."/>
            <person name="Liang C."/>
            <person name="Lipzen A."/>
            <person name="Lutzoni F."/>
            <person name="Magnuson J."/>
            <person name="Mondo S."/>
            <person name="Nolan M."/>
            <person name="Ohm R."/>
            <person name="Pangilinan J."/>
            <person name="Park H.-J."/>
            <person name="Ramirez L."/>
            <person name="Alfaro M."/>
            <person name="Sun H."/>
            <person name="Tritt A."/>
            <person name="Yoshinaga Y."/>
            <person name="Zwiers L.-H."/>
            <person name="Turgeon B."/>
            <person name="Goodwin S."/>
            <person name="Spatafora J."/>
            <person name="Crous P."/>
            <person name="Grigoriev I."/>
        </authorList>
    </citation>
    <scope>NUCLEOTIDE SEQUENCE</scope>
    <source>
        <strain evidence="4">CBS 121410</strain>
    </source>
</reference>
<sequence>MSTDPVTTMKPYRISRAPAPAFDQPHDPFAKLIFEPSLESDELFDALRVSYPALKTHTERKKQAVLDFFMEERRAIDFDMSAFVQQTNAPTPAPVDTPEGTKVSTPYSQYSYVDQRTSSSSSASASSQSAGSSPEVPALKEMTSVWSAAPNAQPKIHTRRTMTSQEKEEYRQRRKMKACKECRVRKRKCTHNLLSGVSPPDGSRVKHKSGKRNRNSARTPVVQSIDEFNVNDNVFTGSETMNTPFDFSECSPINGLFGDFPLFPNNDLLSLQDTMELSAEPGFWAAPENDFMSQYIDPLGHGQLAHIGYSPASQPSSASSRSARAECTLPAGTISPSQTLMSHSQTLIMSAQPMASSQANFNSDWDLHVKSGNSALGLPAESRSHQVSEIGPCREERSWNNSSAYRLSPQEPLQAIAMPSSRQALASAPHTSGPYQLQTGSDNVLLDNTPTHTLNAHTLASVDQGSGHLSKYDSDPTAQIGSSGPGVTRHRLRNNGSLRGVASAATANQVLTEPGAGSNSRRSAQPVFTGDIALLPAEPRGTTVTQGAQSSAAASKDARNSARSTGSGAHDRRGLVGEPNSDGNSTYLAAERSSAFSSHTSGCTGISVLPGLTGSTNAPLAASRKNSGRANPHGNVTISLSGTSNDSLGRRSDSHEPGMITAGHAMVSLFSGALAALAGLVAMVLAAVFGLRASRCVTSISLSSFCMSTHATSYANQC</sequence>
<protein>
    <submittedName>
        <fullName evidence="4">Uncharacterized protein</fullName>
    </submittedName>
</protein>
<keyword evidence="3" id="KW-0472">Membrane</keyword>
<feature type="region of interest" description="Disordered" evidence="2">
    <location>
        <begin position="152"/>
        <end position="172"/>
    </location>
</feature>
<dbReference type="EMBL" id="ML978711">
    <property type="protein sequence ID" value="KAF2091888.1"/>
    <property type="molecule type" value="Genomic_DNA"/>
</dbReference>
<keyword evidence="5" id="KW-1185">Reference proteome</keyword>
<dbReference type="Proteomes" id="UP000799776">
    <property type="component" value="Unassembled WGS sequence"/>
</dbReference>
<gene>
    <name evidence="4" type="ORF">K490DRAFT_61325</name>
</gene>
<feature type="compositionally biased region" description="Polar residues" evidence="2">
    <location>
        <begin position="542"/>
        <end position="553"/>
    </location>
</feature>